<evidence type="ECO:0000313" key="1">
    <source>
        <dbReference type="EMBL" id="MSC60146.1"/>
    </source>
</evidence>
<comment type="caution">
    <text evidence="1">The sequence shown here is derived from an EMBL/GenBank/DDBJ whole genome shotgun (WGS) entry which is preliminary data.</text>
</comment>
<proteinExistence type="predicted"/>
<dbReference type="Proteomes" id="UP000479563">
    <property type="component" value="Unassembled WGS sequence"/>
</dbReference>
<reference evidence="1 2" key="1">
    <citation type="journal article" date="2019" name="Nat. Med.">
        <title>A library of human gut bacterial isolates paired with longitudinal multiomics data enables mechanistic microbiome research.</title>
        <authorList>
            <person name="Poyet M."/>
            <person name="Groussin M."/>
            <person name="Gibbons S.M."/>
            <person name="Avila-Pacheco J."/>
            <person name="Jiang X."/>
            <person name="Kearney S.M."/>
            <person name="Perrotta A.R."/>
            <person name="Berdy B."/>
            <person name="Zhao S."/>
            <person name="Lieberman T.D."/>
            <person name="Swanson P.K."/>
            <person name="Smith M."/>
            <person name="Roesemann S."/>
            <person name="Alexander J.E."/>
            <person name="Rich S.A."/>
            <person name="Livny J."/>
            <person name="Vlamakis H."/>
            <person name="Clish C."/>
            <person name="Bullock K."/>
            <person name="Deik A."/>
            <person name="Scott J."/>
            <person name="Pierce K.A."/>
            <person name="Xavier R.J."/>
            <person name="Alm E.J."/>
        </authorList>
    </citation>
    <scope>NUCLEOTIDE SEQUENCE [LARGE SCALE GENOMIC DNA]</scope>
    <source>
        <strain evidence="1 2">BIOML-A11</strain>
    </source>
</reference>
<accession>A0A6L5T7T6</accession>
<protein>
    <submittedName>
        <fullName evidence="1">Uncharacterized protein</fullName>
    </submittedName>
</protein>
<dbReference type="AlphaFoldDB" id="A0A6L5T7T6"/>
<name>A0A6L5T7T6_9FIRM</name>
<sequence length="88" mass="10332">MIIVVGIIGLIALILFIKMKYGTYGYYDFQHFFDQSKENIIETYGEPIEDEYINEYCEDMTYEDIKFVISLPGEKPESARITSPNIRF</sequence>
<evidence type="ECO:0000313" key="2">
    <source>
        <dbReference type="Proteomes" id="UP000479563"/>
    </source>
</evidence>
<dbReference type="EMBL" id="WKQP01000010">
    <property type="protein sequence ID" value="MSC60146.1"/>
    <property type="molecule type" value="Genomic_DNA"/>
</dbReference>
<organism evidence="1 2">
    <name type="scientific">Agathobacter rectalis</name>
    <dbReference type="NCBI Taxonomy" id="39491"/>
    <lineage>
        <taxon>Bacteria</taxon>
        <taxon>Bacillati</taxon>
        <taxon>Bacillota</taxon>
        <taxon>Clostridia</taxon>
        <taxon>Lachnospirales</taxon>
        <taxon>Lachnospiraceae</taxon>
        <taxon>Agathobacter</taxon>
    </lineage>
</organism>
<gene>
    <name evidence="1" type="ORF">GKE07_08050</name>
</gene>
<dbReference type="RefSeq" id="WP_154266963.1">
    <property type="nucleotide sequence ID" value="NZ_JADNGW010000099.1"/>
</dbReference>